<dbReference type="RefSeq" id="WP_321545115.1">
    <property type="nucleotide sequence ID" value="NZ_JAXIVS010000002.1"/>
</dbReference>
<evidence type="ECO:0000256" key="2">
    <source>
        <dbReference type="SAM" id="SignalP"/>
    </source>
</evidence>
<keyword evidence="4" id="KW-1185">Reference proteome</keyword>
<feature type="chain" id="PRO_5045529704" description="Lipoprotein" evidence="2">
    <location>
        <begin position="26"/>
        <end position="153"/>
    </location>
</feature>
<comment type="caution">
    <text evidence="3">The sequence shown here is derived from an EMBL/GenBank/DDBJ whole genome shotgun (WGS) entry which is preliminary data.</text>
</comment>
<dbReference type="EMBL" id="JAXIVS010000002">
    <property type="protein sequence ID" value="MDY7226396.1"/>
    <property type="molecule type" value="Genomic_DNA"/>
</dbReference>
<feature type="signal peptide" evidence="2">
    <location>
        <begin position="1"/>
        <end position="25"/>
    </location>
</feature>
<evidence type="ECO:0000313" key="3">
    <source>
        <dbReference type="EMBL" id="MDY7226396.1"/>
    </source>
</evidence>
<dbReference type="PROSITE" id="PS51257">
    <property type="entry name" value="PROKAR_LIPOPROTEIN"/>
    <property type="match status" value="1"/>
</dbReference>
<evidence type="ECO:0000256" key="1">
    <source>
        <dbReference type="SAM" id="MobiDB-lite"/>
    </source>
</evidence>
<feature type="region of interest" description="Disordered" evidence="1">
    <location>
        <begin position="108"/>
        <end position="143"/>
    </location>
</feature>
<accession>A0ABU5GZB1</accession>
<protein>
    <recommendedName>
        <fullName evidence="5">Lipoprotein</fullName>
    </recommendedName>
</protein>
<proteinExistence type="predicted"/>
<name>A0ABU5GZB1_9BACT</name>
<organism evidence="3 4">
    <name type="scientific">Hyalangium rubrum</name>
    <dbReference type="NCBI Taxonomy" id="3103134"/>
    <lineage>
        <taxon>Bacteria</taxon>
        <taxon>Pseudomonadati</taxon>
        <taxon>Myxococcota</taxon>
        <taxon>Myxococcia</taxon>
        <taxon>Myxococcales</taxon>
        <taxon>Cystobacterineae</taxon>
        <taxon>Archangiaceae</taxon>
        <taxon>Hyalangium</taxon>
    </lineage>
</organism>
<evidence type="ECO:0008006" key="5">
    <source>
        <dbReference type="Google" id="ProtNLM"/>
    </source>
</evidence>
<dbReference type="Proteomes" id="UP001291309">
    <property type="component" value="Unassembled WGS sequence"/>
</dbReference>
<gene>
    <name evidence="3" type="ORF">SYV04_08370</name>
</gene>
<feature type="compositionally biased region" description="Basic and acidic residues" evidence="1">
    <location>
        <begin position="112"/>
        <end position="134"/>
    </location>
</feature>
<reference evidence="3 4" key="1">
    <citation type="submission" date="2023-12" db="EMBL/GenBank/DDBJ databases">
        <title>the genome sequence of Hyalangium sp. s54d21.</title>
        <authorList>
            <person name="Zhang X."/>
        </authorList>
    </citation>
    <scope>NUCLEOTIDE SEQUENCE [LARGE SCALE GENOMIC DNA]</scope>
    <source>
        <strain evidence="4">s54d21</strain>
    </source>
</reference>
<keyword evidence="2" id="KW-0732">Signal</keyword>
<sequence>MSSRRRSVLARLGSLGALLLSGVLACSTVRSDLCATVHTRVLEEQRITEEAPRHVLDPHACARHARRLRELSEELRGLEIRDASLRMAMDSYRTQLESLSEHYAQLASAYRSRPDKRPEEDAQARDRLSRRLVDHAASMNGPRTLLKGHCDSF</sequence>
<evidence type="ECO:0000313" key="4">
    <source>
        <dbReference type="Proteomes" id="UP001291309"/>
    </source>
</evidence>